<gene>
    <name evidence="9" type="primary">LOC110412274</name>
</gene>
<dbReference type="PANTHER" id="PTHR45633">
    <property type="entry name" value="60 KDA HEAT SHOCK PROTEIN, MITOCHONDRIAL"/>
    <property type="match status" value="1"/>
</dbReference>
<sequence>MASANALSSASILCSPKQGGLRRRGNQPQNPRLNYRQGNSRFAVRASAKEIAFDQSSRTAMQAGIDKLADAVALTLGPRGRNVVLDEFGSPKVVNDGVTIARAIELPDAMENAGAALIREVASKTNDSAGDGTTTASVLAREIIKLGLLSVTSGANPVSVKRGIDKTVQRLVEELEKKARPVKGRDDIKAVASISAGNDDLIGTMIADAIDKVGPDGVLSIESSSSFETTVDVEEGMEIDRGYISPQFVTNPEKLICEFENARVLITDQKISAIKDIIPLLEKTTQLRSPLLIIAEDVTGEALATLVVNKLRGILNVAAIKAPGFGERRKALLQDIAILTGAQFQASDLGLHVENTSVEQLGIARKVVISKDSTQLIAEAASKDEIQARVAQLKKELAETDSVYDSEKLAERIAKLSGGVAVIKAGAATETELEDRKLRIEDAKNATFAAIEEGIVPGGGAAFVHLTACVPAIKDKLEDPDERLGADIVQKALVAPASLIAQNAGMEGEVVVEKVKNSEWEIGYNALTDKYENLLGAGVIDPAKVTRCALQNASSVAGMVLTTQAIVVEKPKPKAPAAAAAQGLTI</sequence>
<dbReference type="Gene3D" id="3.50.7.10">
    <property type="entry name" value="GroEL"/>
    <property type="match status" value="1"/>
</dbReference>
<dbReference type="SUPFAM" id="SSF52029">
    <property type="entry name" value="GroEL apical domain-like"/>
    <property type="match status" value="1"/>
</dbReference>
<dbReference type="GO" id="GO:0140662">
    <property type="term" value="F:ATP-dependent protein folding chaperone"/>
    <property type="evidence" value="ECO:0007669"/>
    <property type="project" value="InterPro"/>
</dbReference>
<dbReference type="RefSeq" id="XP_021278478.1">
    <property type="nucleotide sequence ID" value="XM_021422803.1"/>
</dbReference>
<dbReference type="OrthoDB" id="1733909at2759"/>
<dbReference type="Gene3D" id="3.30.260.10">
    <property type="entry name" value="TCP-1-like chaperonin intermediate domain"/>
    <property type="match status" value="1"/>
</dbReference>
<dbReference type="GeneID" id="110412274"/>
<dbReference type="Gene3D" id="1.10.560.10">
    <property type="entry name" value="GroEL-like equatorial domain"/>
    <property type="match status" value="1"/>
</dbReference>
<name>A0A6J0ZUR7_9ROSI</name>
<dbReference type="GO" id="GO:0042026">
    <property type="term" value="P:protein refolding"/>
    <property type="evidence" value="ECO:0007669"/>
    <property type="project" value="InterPro"/>
</dbReference>
<dbReference type="NCBIfam" id="NF009487">
    <property type="entry name" value="PRK12849.1"/>
    <property type="match status" value="1"/>
</dbReference>
<dbReference type="NCBIfam" id="NF009489">
    <property type="entry name" value="PRK12851.1"/>
    <property type="match status" value="1"/>
</dbReference>
<dbReference type="PRINTS" id="PR00298">
    <property type="entry name" value="CHAPERONIN60"/>
</dbReference>
<dbReference type="NCBIfam" id="NF009488">
    <property type="entry name" value="PRK12850.1"/>
    <property type="match status" value="1"/>
</dbReference>
<dbReference type="SUPFAM" id="SSF48592">
    <property type="entry name" value="GroEL equatorial domain-like"/>
    <property type="match status" value="1"/>
</dbReference>
<accession>A0A6J0ZUR7</accession>
<dbReference type="InterPro" id="IPR027410">
    <property type="entry name" value="TCP-1-like_intermed_sf"/>
</dbReference>
<dbReference type="GO" id="GO:0005524">
    <property type="term" value="F:ATP binding"/>
    <property type="evidence" value="ECO:0007669"/>
    <property type="project" value="UniProtKB-KW"/>
</dbReference>
<reference evidence="9" key="1">
    <citation type="submission" date="2025-08" db="UniProtKB">
        <authorList>
            <consortium name="RefSeq"/>
        </authorList>
    </citation>
    <scope>IDENTIFICATION</scope>
    <source>
        <tissue evidence="9">Leaf</tissue>
    </source>
</reference>
<dbReference type="FunFam" id="3.50.7.10:FF:000001">
    <property type="entry name" value="60 kDa chaperonin"/>
    <property type="match status" value="1"/>
</dbReference>
<dbReference type="SUPFAM" id="SSF54849">
    <property type="entry name" value="GroEL-intermediate domain like"/>
    <property type="match status" value="2"/>
</dbReference>
<dbReference type="AlphaFoldDB" id="A0A6J0ZUR7"/>
<dbReference type="NCBIfam" id="TIGR02348">
    <property type="entry name" value="GroEL"/>
    <property type="match status" value="1"/>
</dbReference>
<evidence type="ECO:0000256" key="3">
    <source>
        <dbReference type="ARBA" id="ARBA00022840"/>
    </source>
</evidence>
<dbReference type="InterPro" id="IPR001844">
    <property type="entry name" value="Cpn60/GroEL"/>
</dbReference>
<keyword evidence="5" id="KW-0143">Chaperone</keyword>
<evidence type="ECO:0000256" key="5">
    <source>
        <dbReference type="ARBA" id="ARBA00023186"/>
    </source>
</evidence>
<evidence type="ECO:0000313" key="8">
    <source>
        <dbReference type="Proteomes" id="UP000504621"/>
    </source>
</evidence>
<dbReference type="InterPro" id="IPR027409">
    <property type="entry name" value="GroEL-like_apical_dom_sf"/>
</dbReference>
<comment type="similarity">
    <text evidence="1 6">Belongs to the chaperonin (HSP60) family.</text>
</comment>
<dbReference type="CDD" id="cd03344">
    <property type="entry name" value="GroEL"/>
    <property type="match status" value="1"/>
</dbReference>
<proteinExistence type="inferred from homology"/>
<evidence type="ECO:0000256" key="4">
    <source>
        <dbReference type="ARBA" id="ARBA00022946"/>
    </source>
</evidence>
<keyword evidence="3" id="KW-0067">ATP-binding</keyword>
<keyword evidence="2" id="KW-0547">Nucleotide-binding</keyword>
<evidence type="ECO:0000256" key="6">
    <source>
        <dbReference type="RuleBase" id="RU000418"/>
    </source>
</evidence>
<evidence type="ECO:0000313" key="9">
    <source>
        <dbReference type="RefSeq" id="XP_021278478.1"/>
    </source>
</evidence>
<dbReference type="InterPro" id="IPR027413">
    <property type="entry name" value="GROEL-like_equatorial_sf"/>
</dbReference>
<dbReference type="PROSITE" id="PS00296">
    <property type="entry name" value="CHAPERONINS_CPN60"/>
    <property type="match status" value="1"/>
</dbReference>
<feature type="region of interest" description="Disordered" evidence="7">
    <location>
        <begin position="16"/>
        <end position="37"/>
    </location>
</feature>
<feature type="compositionally biased region" description="Polar residues" evidence="7">
    <location>
        <begin position="26"/>
        <end position="37"/>
    </location>
</feature>
<protein>
    <submittedName>
        <fullName evidence="9">RuBisCO large subunit-binding protein subunit alpha</fullName>
    </submittedName>
</protein>
<dbReference type="Pfam" id="PF00118">
    <property type="entry name" value="Cpn60_TCP1"/>
    <property type="match status" value="1"/>
</dbReference>
<keyword evidence="8" id="KW-1185">Reference proteome</keyword>
<dbReference type="InterPro" id="IPR002423">
    <property type="entry name" value="Cpn60/GroEL/TCP-1"/>
</dbReference>
<evidence type="ECO:0000256" key="1">
    <source>
        <dbReference type="ARBA" id="ARBA00006607"/>
    </source>
</evidence>
<organism evidence="8 9">
    <name type="scientific">Herrania umbratica</name>
    <dbReference type="NCBI Taxonomy" id="108875"/>
    <lineage>
        <taxon>Eukaryota</taxon>
        <taxon>Viridiplantae</taxon>
        <taxon>Streptophyta</taxon>
        <taxon>Embryophyta</taxon>
        <taxon>Tracheophyta</taxon>
        <taxon>Spermatophyta</taxon>
        <taxon>Magnoliopsida</taxon>
        <taxon>eudicotyledons</taxon>
        <taxon>Gunneridae</taxon>
        <taxon>Pentapetalae</taxon>
        <taxon>rosids</taxon>
        <taxon>malvids</taxon>
        <taxon>Malvales</taxon>
        <taxon>Malvaceae</taxon>
        <taxon>Byttnerioideae</taxon>
        <taxon>Herrania</taxon>
    </lineage>
</organism>
<keyword evidence="4" id="KW-0809">Transit peptide</keyword>
<dbReference type="InterPro" id="IPR018370">
    <property type="entry name" value="Chaperonin_Cpn60_CS"/>
</dbReference>
<dbReference type="Proteomes" id="UP000504621">
    <property type="component" value="Unplaced"/>
</dbReference>
<evidence type="ECO:0000256" key="2">
    <source>
        <dbReference type="ARBA" id="ARBA00022741"/>
    </source>
</evidence>
<dbReference type="NCBIfam" id="NF000592">
    <property type="entry name" value="PRK00013.1"/>
    <property type="match status" value="1"/>
</dbReference>
<dbReference type="HAMAP" id="MF_00600">
    <property type="entry name" value="CH60"/>
    <property type="match status" value="1"/>
</dbReference>
<evidence type="ECO:0000256" key="7">
    <source>
        <dbReference type="SAM" id="MobiDB-lite"/>
    </source>
</evidence>